<feature type="region of interest" description="Disordered" evidence="1">
    <location>
        <begin position="456"/>
        <end position="481"/>
    </location>
</feature>
<sequence length="587" mass="65134">MPLDVVYVGGQNGAQSHVGKSLSDTAVSSSAKRQVWGRNTLCDFAKTVVDSVALRHRGGPVVVPSVGVEGICFREPSFRGSGVTRRNQHMVALWNHVAGVGHHQVVLDFSKDRVQRHVETQGFLDGLVDQVHFLQIFVRQVGDLAALFGQHAEHLVVQFFSELWLFGQVQQEPRRCGGRRVSTAHQNTNQQVGNLSVGHFHAVLVGGVEHERVDQVSVWHDVARLSSVVNQRHVCGRDLSSRLVSASVGGQGQVGENEVDGREALVQVRVQSRERRVETGSHVVTHQRLGRGQNGQFRSGFHHVGHAAVALGHAEVQARLEVVKDLLSDARNVLSERVLGQGKLGKLLLLHQPVVGAVVDHTFAEHRRGQVAVGLFGGNVRKLRVQHKLMALWAQVHRHHTAQQHEGKHIAVFLSAALEKLVRSHTIGNGRAEPRNPVENHWYPVFSQRIHKSPQHIEHDGREHQKRDFGQKSKQTKSRVAPSDVLCQSHSGYWKRFFFCRLTNVIYTVGKAIRWCTGVRASGAMIEMPIDSVGEREAGKKREKGETGQKRVNDISVCGACSVLPPLAPFVFMPSYERIARDVVYCT</sequence>
<protein>
    <submittedName>
        <fullName evidence="2">Uncharacterized protein</fullName>
    </submittedName>
</protein>
<evidence type="ECO:0000313" key="2">
    <source>
        <dbReference type="EMBL" id="EEQ40804.1"/>
    </source>
</evidence>
<dbReference type="AlphaFoldDB" id="C4Y9P1"/>
<dbReference type="Proteomes" id="UP000007703">
    <property type="component" value="Unassembled WGS sequence"/>
</dbReference>
<proteinExistence type="predicted"/>
<accession>C4Y9P1</accession>
<dbReference type="InParanoid" id="C4Y9P1"/>
<evidence type="ECO:0000313" key="3">
    <source>
        <dbReference type="Proteomes" id="UP000007703"/>
    </source>
</evidence>
<dbReference type="HOGENOM" id="CLU_464597_0_0_1"/>
<dbReference type="EMBL" id="CH408081">
    <property type="protein sequence ID" value="EEQ40804.1"/>
    <property type="molecule type" value="Genomic_DNA"/>
</dbReference>
<gene>
    <name evidence="2" type="ORF">CLUG_04931</name>
</gene>
<name>C4Y9P1_CLAL4</name>
<evidence type="ECO:0000256" key="1">
    <source>
        <dbReference type="SAM" id="MobiDB-lite"/>
    </source>
</evidence>
<dbReference type="VEuPathDB" id="FungiDB:CLUG_04931"/>
<dbReference type="KEGG" id="clu:CLUG_04931"/>
<feature type="compositionally biased region" description="Basic and acidic residues" evidence="1">
    <location>
        <begin position="456"/>
        <end position="471"/>
    </location>
</feature>
<organism evidence="2 3">
    <name type="scientific">Clavispora lusitaniae (strain ATCC 42720)</name>
    <name type="common">Yeast</name>
    <name type="synonym">Candida lusitaniae</name>
    <dbReference type="NCBI Taxonomy" id="306902"/>
    <lineage>
        <taxon>Eukaryota</taxon>
        <taxon>Fungi</taxon>
        <taxon>Dikarya</taxon>
        <taxon>Ascomycota</taxon>
        <taxon>Saccharomycotina</taxon>
        <taxon>Pichiomycetes</taxon>
        <taxon>Metschnikowiaceae</taxon>
        <taxon>Clavispora</taxon>
    </lineage>
</organism>
<reference evidence="2 3" key="1">
    <citation type="journal article" date="2009" name="Nature">
        <title>Evolution of pathogenicity and sexual reproduction in eight Candida genomes.</title>
        <authorList>
            <person name="Butler G."/>
            <person name="Rasmussen M.D."/>
            <person name="Lin M.F."/>
            <person name="Santos M.A."/>
            <person name="Sakthikumar S."/>
            <person name="Munro C.A."/>
            <person name="Rheinbay E."/>
            <person name="Grabherr M."/>
            <person name="Forche A."/>
            <person name="Reedy J.L."/>
            <person name="Agrafioti I."/>
            <person name="Arnaud M.B."/>
            <person name="Bates S."/>
            <person name="Brown A.J."/>
            <person name="Brunke S."/>
            <person name="Costanzo M.C."/>
            <person name="Fitzpatrick D.A."/>
            <person name="de Groot P.W."/>
            <person name="Harris D."/>
            <person name="Hoyer L.L."/>
            <person name="Hube B."/>
            <person name="Klis F.M."/>
            <person name="Kodira C."/>
            <person name="Lennard N."/>
            <person name="Logue M.E."/>
            <person name="Martin R."/>
            <person name="Neiman A.M."/>
            <person name="Nikolaou E."/>
            <person name="Quail M.A."/>
            <person name="Quinn J."/>
            <person name="Santos M.C."/>
            <person name="Schmitzberger F.F."/>
            <person name="Sherlock G."/>
            <person name="Shah P."/>
            <person name="Silverstein K.A."/>
            <person name="Skrzypek M.S."/>
            <person name="Soll D."/>
            <person name="Staggs R."/>
            <person name="Stansfield I."/>
            <person name="Stumpf M.P."/>
            <person name="Sudbery P.E."/>
            <person name="Srikantha T."/>
            <person name="Zeng Q."/>
            <person name="Berman J."/>
            <person name="Berriman M."/>
            <person name="Heitman J."/>
            <person name="Gow N.A."/>
            <person name="Lorenz M.C."/>
            <person name="Birren B.W."/>
            <person name="Kellis M."/>
            <person name="Cuomo C.A."/>
        </authorList>
    </citation>
    <scope>NUCLEOTIDE SEQUENCE [LARGE SCALE GENOMIC DNA]</scope>
    <source>
        <strain evidence="2 3">ATCC 42720</strain>
    </source>
</reference>